<dbReference type="PRINTS" id="PR00139">
    <property type="entry name" value="ASNGLNASE"/>
</dbReference>
<dbReference type="Proteomes" id="UP000063953">
    <property type="component" value="Chromosome"/>
</dbReference>
<evidence type="ECO:0000256" key="1">
    <source>
        <dbReference type="PIRSR" id="PIRSR001220-1"/>
    </source>
</evidence>
<protein>
    <submittedName>
        <fullName evidence="4">Asparaginase</fullName>
    </submittedName>
</protein>
<dbReference type="RefSeq" id="WP_053099832.1">
    <property type="nucleotide sequence ID" value="NZ_CP012359.1"/>
</dbReference>
<dbReference type="EMBL" id="CP012365">
    <property type="protein sequence ID" value="AKX58921.1"/>
    <property type="molecule type" value="Genomic_DNA"/>
</dbReference>
<dbReference type="Pfam" id="PF00710">
    <property type="entry name" value="Asparaginase"/>
    <property type="match status" value="1"/>
</dbReference>
<feature type="active site" description="O-isoaspartyl threonine intermediate" evidence="1">
    <location>
        <position position="11"/>
    </location>
</feature>
<dbReference type="InterPro" id="IPR037152">
    <property type="entry name" value="L-asparaginase_N_sf"/>
</dbReference>
<evidence type="ECO:0000259" key="3">
    <source>
        <dbReference type="Pfam" id="PF00710"/>
    </source>
</evidence>
<evidence type="ECO:0000256" key="2">
    <source>
        <dbReference type="PIRSR" id="PIRSR001220-2"/>
    </source>
</evidence>
<feature type="domain" description="L-asparaginase N-terminal" evidence="3">
    <location>
        <begin position="3"/>
        <end position="165"/>
    </location>
</feature>
<evidence type="ECO:0000313" key="4">
    <source>
        <dbReference type="EMBL" id="AKX58921.1"/>
    </source>
</evidence>
<organism evidence="4 5">
    <name type="scientific">Thiopseudomonas alkaliphila</name>
    <dbReference type="NCBI Taxonomy" id="1697053"/>
    <lineage>
        <taxon>Bacteria</taxon>
        <taxon>Pseudomonadati</taxon>
        <taxon>Pseudomonadota</taxon>
        <taxon>Gammaproteobacteria</taxon>
        <taxon>Pseudomonadales</taxon>
        <taxon>Pseudomonadaceae</taxon>
        <taxon>Thiopseudomonas</taxon>
    </lineage>
</organism>
<dbReference type="PANTHER" id="PTHR11707:SF28">
    <property type="entry name" value="60 KDA LYSOPHOSPHOLIPASE"/>
    <property type="match status" value="1"/>
</dbReference>
<dbReference type="GO" id="GO:0004067">
    <property type="term" value="F:asparaginase activity"/>
    <property type="evidence" value="ECO:0007669"/>
    <property type="project" value="UniProtKB-UniRule"/>
</dbReference>
<sequence length="170" mass="18284">MAIQIITTGGTFDKVYFDALSEFSIGEPQAANILQQAKVNCRYQLTSLLKKDSLELTEADRALLSQTIEQSNAQQIVIIHGTDTMALSADYLNQARTAYPDKTIVLTGAMQPALMQHSDAPFNLGFALGAAQCLAAGIYIAMNGQIFAAGAVQKNRAAQCFEALEHPTPC</sequence>
<proteinExistence type="predicted"/>
<dbReference type="PIRSF" id="PIRSF500176">
    <property type="entry name" value="L_ASNase"/>
    <property type="match status" value="1"/>
</dbReference>
<accession>A0A0K1XC61</accession>
<keyword evidence="5" id="KW-1185">Reference proteome</keyword>
<dbReference type="InterPro" id="IPR036152">
    <property type="entry name" value="Asp/glu_Ase-like_sf"/>
</dbReference>
<feature type="binding site" evidence="2">
    <location>
        <position position="53"/>
    </location>
    <ligand>
        <name>substrate</name>
    </ligand>
</feature>
<evidence type="ECO:0000313" key="5">
    <source>
        <dbReference type="Proteomes" id="UP000063953"/>
    </source>
</evidence>
<feature type="binding site" evidence="2">
    <location>
        <begin position="82"/>
        <end position="83"/>
    </location>
    <ligand>
        <name>substrate</name>
    </ligand>
</feature>
<dbReference type="PIRSF" id="PIRSF001220">
    <property type="entry name" value="L-ASNase_gatD"/>
    <property type="match status" value="1"/>
</dbReference>
<dbReference type="SUPFAM" id="SSF53774">
    <property type="entry name" value="Glutaminase/Asparaginase"/>
    <property type="match status" value="1"/>
</dbReference>
<gene>
    <name evidence="4" type="ORF">AKN88_02455</name>
</gene>
<dbReference type="InterPro" id="IPR027474">
    <property type="entry name" value="L-asparaginase_N"/>
</dbReference>
<dbReference type="AlphaFoldDB" id="A0A0K1XC61"/>
<dbReference type="STRING" id="1697053.AKN87_04430"/>
<dbReference type="PROSITE" id="PS51732">
    <property type="entry name" value="ASN_GLN_ASE_3"/>
    <property type="match status" value="1"/>
</dbReference>
<dbReference type="InterPro" id="IPR006034">
    <property type="entry name" value="Asparaginase/glutaminase-like"/>
</dbReference>
<dbReference type="PANTHER" id="PTHR11707">
    <property type="entry name" value="L-ASPARAGINASE"/>
    <property type="match status" value="1"/>
</dbReference>
<name>A0A0K1XC61_9GAMM</name>
<dbReference type="Gene3D" id="3.40.50.1170">
    <property type="entry name" value="L-asparaginase, N-terminal domain"/>
    <property type="match status" value="1"/>
</dbReference>
<reference evidence="4 5" key="1">
    <citation type="journal article" date="2015" name="Genome Announc.">
        <title>Genome Sequences of Oblitimonas alkaliphila gen. nov. sp. nov. (Proposed), a Novel Bacterium of the Pseudomonadaceae Family.</title>
        <authorList>
            <person name="Lauer A.C."/>
            <person name="Nicholson A.C."/>
            <person name="Humrighouse B.W."/>
            <person name="Emery B."/>
            <person name="Drobish A."/>
            <person name="Juieng P."/>
            <person name="Loparev V."/>
            <person name="McQuiston J.R."/>
        </authorList>
    </citation>
    <scope>NUCLEOTIDE SEQUENCE [LARGE SCALE GENOMIC DNA]</scope>
    <source>
        <strain evidence="4 5">E5571</strain>
    </source>
</reference>